<evidence type="ECO:0000259" key="2">
    <source>
        <dbReference type="PROSITE" id="PS50202"/>
    </source>
</evidence>
<dbReference type="GO" id="GO:0005789">
    <property type="term" value="C:endoplasmic reticulum membrane"/>
    <property type="evidence" value="ECO:0007669"/>
    <property type="project" value="InterPro"/>
</dbReference>
<dbReference type="Gene3D" id="2.60.40.10">
    <property type="entry name" value="Immunoglobulins"/>
    <property type="match status" value="1"/>
</dbReference>
<sequence>MGQSMIGEDWSDARMNPRYLIDIVSRTYALLEKEAKVELKKQSSCSIQMINKTNQYVGFKVLMGFSRLDSKVKTTTRKKYCVRPHTGVIDPNSSCEFTASSHRRTLAAADRKSSKP</sequence>
<organism evidence="3 4">
    <name type="scientific">Centaurea solstitialis</name>
    <name type="common">yellow star-thistle</name>
    <dbReference type="NCBI Taxonomy" id="347529"/>
    <lineage>
        <taxon>Eukaryota</taxon>
        <taxon>Viridiplantae</taxon>
        <taxon>Streptophyta</taxon>
        <taxon>Embryophyta</taxon>
        <taxon>Tracheophyta</taxon>
        <taxon>Spermatophyta</taxon>
        <taxon>Magnoliopsida</taxon>
        <taxon>eudicotyledons</taxon>
        <taxon>Gunneridae</taxon>
        <taxon>Pentapetalae</taxon>
        <taxon>asterids</taxon>
        <taxon>campanulids</taxon>
        <taxon>Asterales</taxon>
        <taxon>Asteraceae</taxon>
        <taxon>Carduoideae</taxon>
        <taxon>Cardueae</taxon>
        <taxon>Centaureinae</taxon>
        <taxon>Centaurea</taxon>
    </lineage>
</organism>
<dbReference type="PANTHER" id="PTHR10809:SF156">
    <property type="entry name" value="MAJOR SPERM PROTEIN (MSP)"/>
    <property type="match status" value="1"/>
</dbReference>
<accession>A0AA38WL36</accession>
<dbReference type="EMBL" id="JARYMX010000001">
    <property type="protein sequence ID" value="KAJ9564847.1"/>
    <property type="molecule type" value="Genomic_DNA"/>
</dbReference>
<dbReference type="Proteomes" id="UP001172457">
    <property type="component" value="Chromosome 1"/>
</dbReference>
<evidence type="ECO:0000256" key="1">
    <source>
        <dbReference type="ARBA" id="ARBA00008932"/>
    </source>
</evidence>
<name>A0AA38WL36_9ASTR</name>
<evidence type="ECO:0000313" key="3">
    <source>
        <dbReference type="EMBL" id="KAJ9564847.1"/>
    </source>
</evidence>
<proteinExistence type="inferred from homology"/>
<dbReference type="GO" id="GO:0005886">
    <property type="term" value="C:plasma membrane"/>
    <property type="evidence" value="ECO:0007669"/>
    <property type="project" value="TreeGrafter"/>
</dbReference>
<dbReference type="SUPFAM" id="SSF49354">
    <property type="entry name" value="PapD-like"/>
    <property type="match status" value="1"/>
</dbReference>
<keyword evidence="4" id="KW-1185">Reference proteome</keyword>
<feature type="domain" description="MSP" evidence="2">
    <location>
        <begin position="12"/>
        <end position="116"/>
    </location>
</feature>
<protein>
    <recommendedName>
        <fullName evidence="2">MSP domain-containing protein</fullName>
    </recommendedName>
</protein>
<dbReference type="InterPro" id="IPR013783">
    <property type="entry name" value="Ig-like_fold"/>
</dbReference>
<evidence type="ECO:0000313" key="4">
    <source>
        <dbReference type="Proteomes" id="UP001172457"/>
    </source>
</evidence>
<comment type="caution">
    <text evidence="3">The sequence shown here is derived from an EMBL/GenBank/DDBJ whole genome shotgun (WGS) entry which is preliminary data.</text>
</comment>
<dbReference type="Pfam" id="PF00635">
    <property type="entry name" value="Motile_Sperm"/>
    <property type="match status" value="1"/>
</dbReference>
<dbReference type="PROSITE" id="PS50202">
    <property type="entry name" value="MSP"/>
    <property type="match status" value="1"/>
</dbReference>
<dbReference type="InterPro" id="IPR000535">
    <property type="entry name" value="MSP_dom"/>
</dbReference>
<gene>
    <name evidence="3" type="ORF">OSB04_000813</name>
</gene>
<comment type="similarity">
    <text evidence="1">Belongs to the VAMP-associated protein (VAP) (TC 9.B.17) family.</text>
</comment>
<dbReference type="GO" id="GO:0090158">
    <property type="term" value="P:endoplasmic reticulum membrane organization"/>
    <property type="evidence" value="ECO:0007669"/>
    <property type="project" value="TreeGrafter"/>
</dbReference>
<reference evidence="3" key="1">
    <citation type="submission" date="2023-03" db="EMBL/GenBank/DDBJ databases">
        <title>Chromosome-scale reference genome and RAD-based genetic map of yellow starthistle (Centaurea solstitialis) reveal putative structural variation and QTLs associated with invader traits.</title>
        <authorList>
            <person name="Reatini B."/>
            <person name="Cang F.A."/>
            <person name="Jiang Q."/>
            <person name="Mckibben M.T.W."/>
            <person name="Barker M.S."/>
            <person name="Rieseberg L.H."/>
            <person name="Dlugosch K.M."/>
        </authorList>
    </citation>
    <scope>NUCLEOTIDE SEQUENCE</scope>
    <source>
        <strain evidence="3">CAN-66</strain>
        <tissue evidence="3">Leaf</tissue>
    </source>
</reference>
<dbReference type="InterPro" id="IPR008962">
    <property type="entry name" value="PapD-like_sf"/>
</dbReference>
<dbReference type="GO" id="GO:0061817">
    <property type="term" value="P:endoplasmic reticulum-plasma membrane tethering"/>
    <property type="evidence" value="ECO:0007669"/>
    <property type="project" value="TreeGrafter"/>
</dbReference>
<dbReference type="InterPro" id="IPR016763">
    <property type="entry name" value="VAP"/>
</dbReference>
<dbReference type="PANTHER" id="PTHR10809">
    <property type="entry name" value="VESICLE-ASSOCIATED MEMBRANE PROTEIN-ASSOCIATED PROTEIN"/>
    <property type="match status" value="1"/>
</dbReference>
<dbReference type="AlphaFoldDB" id="A0AA38WL36"/>